<dbReference type="GO" id="GO:0003677">
    <property type="term" value="F:DNA binding"/>
    <property type="evidence" value="ECO:0007669"/>
    <property type="project" value="UniProtKB-KW"/>
</dbReference>
<dbReference type="Pfam" id="PF10122">
    <property type="entry name" value="Zn_ribbon_Com"/>
    <property type="match status" value="1"/>
</dbReference>
<keyword evidence="2" id="KW-0238">DNA-binding</keyword>
<dbReference type="OrthoDB" id="5460091at2"/>
<comment type="caution">
    <text evidence="2">The sequence shown here is derived from an EMBL/GenBank/DDBJ whole genome shotgun (WGS) entry which is preliminary data.</text>
</comment>
<organism evidence="2 3">
    <name type="scientific">Oleomonas cavernae</name>
    <dbReference type="NCBI Taxonomy" id="2320859"/>
    <lineage>
        <taxon>Bacteria</taxon>
        <taxon>Pseudomonadati</taxon>
        <taxon>Pseudomonadota</taxon>
        <taxon>Alphaproteobacteria</taxon>
        <taxon>Acetobacterales</taxon>
        <taxon>Acetobacteraceae</taxon>
        <taxon>Oleomonas</taxon>
    </lineage>
</organism>
<feature type="compositionally biased region" description="Basic and acidic residues" evidence="1">
    <location>
        <begin position="45"/>
        <end position="55"/>
    </location>
</feature>
<accession>A0A418WU47</accession>
<protein>
    <submittedName>
        <fullName evidence="2">Com family DNA-binding transcriptional regulator</fullName>
    </submittedName>
</protein>
<name>A0A418WU47_9PROT</name>
<sequence>MRAIRCCCNVLLFRAAPSACLDGIEIKCRRCGLVTHFRATSPTPERPRASADLHEVGQGPGPLPRR</sequence>
<keyword evidence="3" id="KW-1185">Reference proteome</keyword>
<gene>
    <name evidence="2" type="ORF">D3874_02975</name>
</gene>
<proteinExistence type="predicted"/>
<dbReference type="InterPro" id="IPR019294">
    <property type="entry name" value="Translation_reg_Com"/>
</dbReference>
<feature type="region of interest" description="Disordered" evidence="1">
    <location>
        <begin position="41"/>
        <end position="66"/>
    </location>
</feature>
<dbReference type="EMBL" id="QYUK01000008">
    <property type="protein sequence ID" value="RJF94793.1"/>
    <property type="molecule type" value="Genomic_DNA"/>
</dbReference>
<dbReference type="Proteomes" id="UP000284605">
    <property type="component" value="Unassembled WGS sequence"/>
</dbReference>
<dbReference type="RefSeq" id="WP_119776309.1">
    <property type="nucleotide sequence ID" value="NZ_QYUK01000008.1"/>
</dbReference>
<evidence type="ECO:0000313" key="3">
    <source>
        <dbReference type="Proteomes" id="UP000284605"/>
    </source>
</evidence>
<evidence type="ECO:0000313" key="2">
    <source>
        <dbReference type="EMBL" id="RJF94793.1"/>
    </source>
</evidence>
<dbReference type="AlphaFoldDB" id="A0A418WU47"/>
<evidence type="ECO:0000256" key="1">
    <source>
        <dbReference type="SAM" id="MobiDB-lite"/>
    </source>
</evidence>
<reference evidence="2 3" key="1">
    <citation type="submission" date="2018-09" db="EMBL/GenBank/DDBJ databases">
        <authorList>
            <person name="Zhu H."/>
        </authorList>
    </citation>
    <scope>NUCLEOTIDE SEQUENCE [LARGE SCALE GENOMIC DNA]</scope>
    <source>
        <strain evidence="2 3">K1W22B-8</strain>
    </source>
</reference>